<evidence type="ECO:0000256" key="3">
    <source>
        <dbReference type="ARBA" id="ARBA00022691"/>
    </source>
</evidence>
<evidence type="ECO:0000313" key="8">
    <source>
        <dbReference type="EMBL" id="SDX72066.1"/>
    </source>
</evidence>
<evidence type="ECO:0000256" key="1">
    <source>
        <dbReference type="ARBA" id="ARBA00001966"/>
    </source>
</evidence>
<dbReference type="CDD" id="cd01335">
    <property type="entry name" value="Radical_SAM"/>
    <property type="match status" value="1"/>
</dbReference>
<dbReference type="OrthoDB" id="9815044at2"/>
<keyword evidence="4" id="KW-0479">Metal-binding</keyword>
<dbReference type="AlphaFoldDB" id="A0A1H3E070"/>
<evidence type="ECO:0000256" key="4">
    <source>
        <dbReference type="ARBA" id="ARBA00022723"/>
    </source>
</evidence>
<dbReference type="SFLD" id="SFLDG01086">
    <property type="entry name" value="elongater_protein-like"/>
    <property type="match status" value="1"/>
</dbReference>
<dbReference type="InterPro" id="IPR007197">
    <property type="entry name" value="rSAM"/>
</dbReference>
<keyword evidence="9" id="KW-1185">Reference proteome</keyword>
<dbReference type="InterPro" id="IPR032432">
    <property type="entry name" value="Radical_SAM_C"/>
</dbReference>
<evidence type="ECO:0000259" key="7">
    <source>
        <dbReference type="PROSITE" id="PS51918"/>
    </source>
</evidence>
<dbReference type="GO" id="GO:0051539">
    <property type="term" value="F:4 iron, 4 sulfur cluster binding"/>
    <property type="evidence" value="ECO:0007669"/>
    <property type="project" value="UniProtKB-KW"/>
</dbReference>
<evidence type="ECO:0000256" key="2">
    <source>
        <dbReference type="ARBA" id="ARBA00022485"/>
    </source>
</evidence>
<comment type="cofactor">
    <cofactor evidence="1">
        <name>[4Fe-4S] cluster</name>
        <dbReference type="ChEBI" id="CHEBI:49883"/>
    </cofactor>
</comment>
<dbReference type="PROSITE" id="PS51918">
    <property type="entry name" value="RADICAL_SAM"/>
    <property type="match status" value="1"/>
</dbReference>
<dbReference type="InterPro" id="IPR039661">
    <property type="entry name" value="ELP3"/>
</dbReference>
<keyword evidence="6" id="KW-0411">Iron-sulfur</keyword>
<keyword evidence="5" id="KW-0408">Iron</keyword>
<dbReference type="PANTHER" id="PTHR11135">
    <property type="entry name" value="HISTONE ACETYLTRANSFERASE-RELATED"/>
    <property type="match status" value="1"/>
</dbReference>
<keyword evidence="3" id="KW-0949">S-adenosyl-L-methionine</keyword>
<dbReference type="Pfam" id="PF04055">
    <property type="entry name" value="Radical_SAM"/>
    <property type="match status" value="1"/>
</dbReference>
<gene>
    <name evidence="8" type="ORF">SAMN05444411_108132</name>
</gene>
<dbReference type="Pfam" id="PF16199">
    <property type="entry name" value="Radical_SAM_C"/>
    <property type="match status" value="1"/>
</dbReference>
<evidence type="ECO:0000313" key="9">
    <source>
        <dbReference type="Proteomes" id="UP000199595"/>
    </source>
</evidence>
<dbReference type="SMART" id="SM00729">
    <property type="entry name" value="Elp3"/>
    <property type="match status" value="1"/>
</dbReference>
<evidence type="ECO:0000256" key="6">
    <source>
        <dbReference type="ARBA" id="ARBA00023014"/>
    </source>
</evidence>
<dbReference type="STRING" id="762486.SAMN05444411_108132"/>
<dbReference type="EMBL" id="FNNJ01000008">
    <property type="protein sequence ID" value="SDX72066.1"/>
    <property type="molecule type" value="Genomic_DNA"/>
</dbReference>
<dbReference type="SUPFAM" id="SSF102114">
    <property type="entry name" value="Radical SAM enzymes"/>
    <property type="match status" value="1"/>
</dbReference>
<dbReference type="GO" id="GO:0002926">
    <property type="term" value="P:tRNA wobble base 5-methoxycarbonylmethyl-2-thiouridinylation"/>
    <property type="evidence" value="ECO:0007669"/>
    <property type="project" value="TreeGrafter"/>
</dbReference>
<accession>A0A1H3E070</accession>
<keyword evidence="2" id="KW-0004">4Fe-4S</keyword>
<dbReference type="InterPro" id="IPR058240">
    <property type="entry name" value="rSAM_sf"/>
</dbReference>
<dbReference type="SFLD" id="SFLDS00029">
    <property type="entry name" value="Radical_SAM"/>
    <property type="match status" value="1"/>
</dbReference>
<dbReference type="PANTHER" id="PTHR11135:SF0">
    <property type="entry name" value="ELONGATOR COMPLEX PROTEIN 3"/>
    <property type="match status" value="1"/>
</dbReference>
<dbReference type="RefSeq" id="WP_090124652.1">
    <property type="nucleotide sequence ID" value="NZ_FNNJ01000008.1"/>
</dbReference>
<proteinExistence type="predicted"/>
<organism evidence="8 9">
    <name type="scientific">Lutibacter oricola</name>
    <dbReference type="NCBI Taxonomy" id="762486"/>
    <lineage>
        <taxon>Bacteria</taxon>
        <taxon>Pseudomonadati</taxon>
        <taxon>Bacteroidota</taxon>
        <taxon>Flavobacteriia</taxon>
        <taxon>Flavobacteriales</taxon>
        <taxon>Flavobacteriaceae</taxon>
        <taxon>Lutibacter</taxon>
    </lineage>
</organism>
<protein>
    <submittedName>
        <fullName evidence="8">Radical SAM superfamily protein</fullName>
    </submittedName>
</protein>
<dbReference type="Gene3D" id="3.80.30.20">
    <property type="entry name" value="tm_1862 like domain"/>
    <property type="match status" value="1"/>
</dbReference>
<dbReference type="GO" id="GO:0005737">
    <property type="term" value="C:cytoplasm"/>
    <property type="evidence" value="ECO:0007669"/>
    <property type="project" value="TreeGrafter"/>
</dbReference>
<dbReference type="GO" id="GO:0003824">
    <property type="term" value="F:catalytic activity"/>
    <property type="evidence" value="ECO:0007669"/>
    <property type="project" value="InterPro"/>
</dbReference>
<evidence type="ECO:0000256" key="5">
    <source>
        <dbReference type="ARBA" id="ARBA00023004"/>
    </source>
</evidence>
<sequence length="334" mass="37575">MSRKKHCNIPIFIPELACPHQCVFCNQEKISNTLSIPSAKEIKTLIDNYLETISEGTEINIAFFGGSFTGIPKDEMIGYLKIAYKYVKEGKVQGIRISTKPDYITNPILDTLEKYGVTAIELGAQSTNNKVLVKSGRGHKFDAIEKASKLIKQRNFELGLQMMLGLPHDTLNLSIQTAKDIVRLKADTTRIYPTLVVKDTVLEKMYNRGDYKVLSMDEAIVWSKEALKIFTKANIKVLRVGLHPSEELEPGKSLIAGPIHPSFKEMVLSALWKDYLHEKLIPKGKSIIKVAQNQLNYAIGYKGINRKYLLENGCDVKFVSDATLTNFEFNVCNN</sequence>
<dbReference type="Proteomes" id="UP000199595">
    <property type="component" value="Unassembled WGS sequence"/>
</dbReference>
<name>A0A1H3E070_9FLAO</name>
<feature type="domain" description="Radical SAM core" evidence="7">
    <location>
        <begin position="1"/>
        <end position="232"/>
    </location>
</feature>
<dbReference type="InterPro" id="IPR006638">
    <property type="entry name" value="Elp3/MiaA/NifB-like_rSAM"/>
</dbReference>
<dbReference type="InterPro" id="IPR023404">
    <property type="entry name" value="rSAM_horseshoe"/>
</dbReference>
<reference evidence="8 9" key="1">
    <citation type="submission" date="2016-10" db="EMBL/GenBank/DDBJ databases">
        <authorList>
            <person name="de Groot N.N."/>
        </authorList>
    </citation>
    <scope>NUCLEOTIDE SEQUENCE [LARGE SCALE GENOMIC DNA]</scope>
    <source>
        <strain evidence="8 9">DSM 24956</strain>
    </source>
</reference>
<dbReference type="GO" id="GO:0046872">
    <property type="term" value="F:metal ion binding"/>
    <property type="evidence" value="ECO:0007669"/>
    <property type="project" value="UniProtKB-KW"/>
</dbReference>